<keyword evidence="3" id="KW-1185">Reference proteome</keyword>
<dbReference type="Proteomes" id="UP001574169">
    <property type="component" value="Unassembled WGS sequence"/>
</dbReference>
<protein>
    <submittedName>
        <fullName evidence="2">GIY-YIG nuclease family protein</fullName>
    </submittedName>
</protein>
<dbReference type="Gene3D" id="3.40.1440.10">
    <property type="entry name" value="GIY-YIG endonuclease"/>
    <property type="match status" value="1"/>
</dbReference>
<sequence length="81" mass="9800">MFYVYILYSKTIDTYYIGSTSMLLEDRLRRHLCLHSGFTGRAKDWEIVYCESYENKKEAILREQEIKKWKSRVRIIELISA</sequence>
<proteinExistence type="predicted"/>
<dbReference type="Pfam" id="PF01541">
    <property type="entry name" value="GIY-YIG"/>
    <property type="match status" value="1"/>
</dbReference>
<dbReference type="PROSITE" id="PS50164">
    <property type="entry name" value="GIY_YIG"/>
    <property type="match status" value="1"/>
</dbReference>
<accession>A0ABV4TCK4</accession>
<dbReference type="CDD" id="cd10449">
    <property type="entry name" value="GIY-YIG_SLX1_like"/>
    <property type="match status" value="1"/>
</dbReference>
<feature type="domain" description="GIY-YIG" evidence="1">
    <location>
        <begin position="1"/>
        <end position="77"/>
    </location>
</feature>
<dbReference type="InterPro" id="IPR000305">
    <property type="entry name" value="GIY-YIG_endonuc"/>
</dbReference>
<dbReference type="SUPFAM" id="SSF82771">
    <property type="entry name" value="GIY-YIG endonuclease"/>
    <property type="match status" value="1"/>
</dbReference>
<evidence type="ECO:0000313" key="2">
    <source>
        <dbReference type="EMBL" id="MFA9191829.1"/>
    </source>
</evidence>
<evidence type="ECO:0000313" key="3">
    <source>
        <dbReference type="Proteomes" id="UP001574169"/>
    </source>
</evidence>
<reference evidence="2 3" key="1">
    <citation type="submission" date="2024-04" db="EMBL/GenBank/DDBJ databases">
        <title>New Clade of Flavobacterium.</title>
        <authorList>
            <person name="Matos L."/>
            <person name="Proenca D.N."/>
            <person name="Fransisco R.M."/>
            <person name="Chung A.P."/>
            <person name="Maccario L."/>
            <person name="Sorensen S.J."/>
            <person name="Morais P.V."/>
        </authorList>
    </citation>
    <scope>NUCLEOTIDE SEQUENCE [LARGE SCALE GENOMIC DNA]</scope>
    <source>
        <strain evidence="2 3">FZUC8N2.13</strain>
    </source>
</reference>
<comment type="caution">
    <text evidence="2">The sequence shown here is derived from an EMBL/GenBank/DDBJ whole genome shotgun (WGS) entry which is preliminary data.</text>
</comment>
<dbReference type="RefSeq" id="WP_373406797.1">
    <property type="nucleotide sequence ID" value="NZ_JBCFQL010000010.1"/>
</dbReference>
<name>A0ABV4TCK4_9FLAO</name>
<organism evidence="2 3">
    <name type="scientific">Flavobacterium zubiriense</name>
    <dbReference type="NCBI Taxonomy" id="3138075"/>
    <lineage>
        <taxon>Bacteria</taxon>
        <taxon>Pseudomonadati</taxon>
        <taxon>Bacteroidota</taxon>
        <taxon>Flavobacteriia</taxon>
        <taxon>Flavobacteriales</taxon>
        <taxon>Flavobacteriaceae</taxon>
        <taxon>Flavobacterium</taxon>
    </lineage>
</organism>
<dbReference type="InterPro" id="IPR035901">
    <property type="entry name" value="GIY-YIG_endonuc_sf"/>
</dbReference>
<evidence type="ECO:0000259" key="1">
    <source>
        <dbReference type="PROSITE" id="PS50164"/>
    </source>
</evidence>
<dbReference type="EMBL" id="JBCFQL010000010">
    <property type="protein sequence ID" value="MFA9191829.1"/>
    <property type="molecule type" value="Genomic_DNA"/>
</dbReference>
<gene>
    <name evidence="2" type="ORF">AAGV28_10675</name>
</gene>